<evidence type="ECO:0000256" key="6">
    <source>
        <dbReference type="ARBA" id="ARBA00023014"/>
    </source>
</evidence>
<evidence type="ECO:0000313" key="9">
    <source>
        <dbReference type="Proteomes" id="UP000697710"/>
    </source>
</evidence>
<keyword evidence="4" id="KW-0560">Oxidoreductase</keyword>
<evidence type="ECO:0000313" key="8">
    <source>
        <dbReference type="EMBL" id="MCA9727344.1"/>
    </source>
</evidence>
<protein>
    <submittedName>
        <fullName evidence="8">Aromatic ring-hydroxylating dioxygenase subunit alpha</fullName>
    </submittedName>
</protein>
<comment type="cofactor">
    <cofactor evidence="1">
        <name>Fe cation</name>
        <dbReference type="ChEBI" id="CHEBI:24875"/>
    </cofactor>
</comment>
<dbReference type="AlphaFoldDB" id="A0A956LXG3"/>
<evidence type="ECO:0000256" key="2">
    <source>
        <dbReference type="ARBA" id="ARBA00022714"/>
    </source>
</evidence>
<dbReference type="PRINTS" id="PR00090">
    <property type="entry name" value="RNGDIOXGNASE"/>
</dbReference>
<comment type="caution">
    <text evidence="8">The sequence shown here is derived from an EMBL/GenBank/DDBJ whole genome shotgun (WGS) entry which is preliminary data.</text>
</comment>
<name>A0A956LXG3_UNCEI</name>
<reference evidence="8" key="2">
    <citation type="journal article" date="2021" name="Microbiome">
        <title>Successional dynamics and alternative stable states in a saline activated sludge microbial community over 9 years.</title>
        <authorList>
            <person name="Wang Y."/>
            <person name="Ye J."/>
            <person name="Ju F."/>
            <person name="Liu L."/>
            <person name="Boyd J.A."/>
            <person name="Deng Y."/>
            <person name="Parks D.H."/>
            <person name="Jiang X."/>
            <person name="Yin X."/>
            <person name="Woodcroft B.J."/>
            <person name="Tyson G.W."/>
            <person name="Hugenholtz P."/>
            <person name="Polz M.F."/>
            <person name="Zhang T."/>
        </authorList>
    </citation>
    <scope>NUCLEOTIDE SEQUENCE</scope>
    <source>
        <strain evidence="8">HKST-UBA01</strain>
    </source>
</reference>
<proteinExistence type="predicted"/>
<dbReference type="InterPro" id="IPR036922">
    <property type="entry name" value="Rieske_2Fe-2S_sf"/>
</dbReference>
<dbReference type="EMBL" id="JAGQHR010000149">
    <property type="protein sequence ID" value="MCA9727344.1"/>
    <property type="molecule type" value="Genomic_DNA"/>
</dbReference>
<dbReference type="CDD" id="cd03469">
    <property type="entry name" value="Rieske_RO_Alpha_N"/>
    <property type="match status" value="1"/>
</dbReference>
<reference evidence="8" key="1">
    <citation type="submission" date="2020-04" db="EMBL/GenBank/DDBJ databases">
        <authorList>
            <person name="Zhang T."/>
        </authorList>
    </citation>
    <scope>NUCLEOTIDE SEQUENCE</scope>
    <source>
        <strain evidence="8">HKST-UBA01</strain>
    </source>
</reference>
<dbReference type="PANTHER" id="PTHR43756:SF5">
    <property type="entry name" value="CHOLINE MONOOXYGENASE, CHLOROPLASTIC"/>
    <property type="match status" value="1"/>
</dbReference>
<keyword evidence="8" id="KW-0223">Dioxygenase</keyword>
<dbReference type="SUPFAM" id="SSF55961">
    <property type="entry name" value="Bet v1-like"/>
    <property type="match status" value="1"/>
</dbReference>
<evidence type="ECO:0000256" key="5">
    <source>
        <dbReference type="ARBA" id="ARBA00023004"/>
    </source>
</evidence>
<dbReference type="InterPro" id="IPR001663">
    <property type="entry name" value="Rng_hydr_dOase-A"/>
</dbReference>
<dbReference type="PROSITE" id="PS51296">
    <property type="entry name" value="RIESKE"/>
    <property type="match status" value="1"/>
</dbReference>
<dbReference type="Gene3D" id="2.102.10.10">
    <property type="entry name" value="Rieske [2Fe-2S] iron-sulphur domain"/>
    <property type="match status" value="1"/>
</dbReference>
<evidence type="ECO:0000256" key="1">
    <source>
        <dbReference type="ARBA" id="ARBA00001962"/>
    </source>
</evidence>
<dbReference type="Pfam" id="PF00355">
    <property type="entry name" value="Rieske"/>
    <property type="match status" value="1"/>
</dbReference>
<evidence type="ECO:0000256" key="3">
    <source>
        <dbReference type="ARBA" id="ARBA00022723"/>
    </source>
</evidence>
<dbReference type="SUPFAM" id="SSF50022">
    <property type="entry name" value="ISP domain"/>
    <property type="match status" value="1"/>
</dbReference>
<keyword evidence="2" id="KW-0001">2Fe-2S</keyword>
<dbReference type="Gene3D" id="3.90.380.10">
    <property type="entry name" value="Naphthalene 1,2-dioxygenase Alpha Subunit, Chain A, domain 1"/>
    <property type="match status" value="2"/>
</dbReference>
<keyword evidence="3" id="KW-0479">Metal-binding</keyword>
<keyword evidence="5" id="KW-0408">Iron</keyword>
<dbReference type="GO" id="GO:0051537">
    <property type="term" value="F:2 iron, 2 sulfur cluster binding"/>
    <property type="evidence" value="ECO:0007669"/>
    <property type="project" value="UniProtKB-KW"/>
</dbReference>
<gene>
    <name evidence="8" type="ORF">KC729_06650</name>
</gene>
<accession>A0A956LXG3</accession>
<sequence>MPPLEPSDLEPRPLVDAETIPADWYVDARFHDLDRVAVLARSWQLVGHASQIPEPGDLLCLTVAGEPILAVRGEDGRVRGFFNVCRHRGGPLALQDGKVSALRCHYHGWTYALDGRLRGVPEMAEVQSFRREDFGLVPLTLVEWEGLLFVCLDDAESNPADLWGDIPGRIAPQSLARSSFVRRVRYEIGCNWKVYVDNFLEGYHLPIVHPELCKLLDYRRYVTELGTAHSLQFSPFLDAGAGSPYRAGDDGADGRAFYYFLWPNTMLNILPGRLQINRVLPLASDRTEVHFDYLYEDTGSPKAEARIAADIDYSDRVQQEDVEICELVQRGLSSRAYQRGRFSAKRESGVHHFQNLLRAAYARAVDAETKRADIG</sequence>
<evidence type="ECO:0000259" key="7">
    <source>
        <dbReference type="PROSITE" id="PS51296"/>
    </source>
</evidence>
<dbReference type="Pfam" id="PF00848">
    <property type="entry name" value="Ring_hydroxyl_A"/>
    <property type="match status" value="1"/>
</dbReference>
<feature type="domain" description="Rieske" evidence="7">
    <location>
        <begin position="43"/>
        <end position="150"/>
    </location>
</feature>
<dbReference type="PANTHER" id="PTHR43756">
    <property type="entry name" value="CHOLINE MONOOXYGENASE, CHLOROPLASTIC"/>
    <property type="match status" value="1"/>
</dbReference>
<dbReference type="GO" id="GO:0005506">
    <property type="term" value="F:iron ion binding"/>
    <property type="evidence" value="ECO:0007669"/>
    <property type="project" value="InterPro"/>
</dbReference>
<evidence type="ECO:0000256" key="4">
    <source>
        <dbReference type="ARBA" id="ARBA00023002"/>
    </source>
</evidence>
<dbReference type="GO" id="GO:0051213">
    <property type="term" value="F:dioxygenase activity"/>
    <property type="evidence" value="ECO:0007669"/>
    <property type="project" value="UniProtKB-KW"/>
</dbReference>
<keyword evidence="6" id="KW-0411">Iron-sulfur</keyword>
<dbReference type="InterPro" id="IPR017941">
    <property type="entry name" value="Rieske_2Fe-2S"/>
</dbReference>
<dbReference type="Proteomes" id="UP000697710">
    <property type="component" value="Unassembled WGS sequence"/>
</dbReference>
<organism evidence="8 9">
    <name type="scientific">Eiseniibacteriota bacterium</name>
    <dbReference type="NCBI Taxonomy" id="2212470"/>
    <lineage>
        <taxon>Bacteria</taxon>
        <taxon>Candidatus Eiseniibacteriota</taxon>
    </lineage>
</organism>
<dbReference type="InterPro" id="IPR015879">
    <property type="entry name" value="Ring_hydroxy_dOase_asu_C_dom"/>
</dbReference>